<protein>
    <recommendedName>
        <fullName evidence="11">C2H2-type domain-containing protein</fullName>
    </recommendedName>
</protein>
<dbReference type="GO" id="GO:0003682">
    <property type="term" value="F:chromatin binding"/>
    <property type="evidence" value="ECO:0007669"/>
    <property type="project" value="UniProtKB-ARBA"/>
</dbReference>
<accession>A0A6G0TLJ1</accession>
<dbReference type="Pfam" id="PF12874">
    <property type="entry name" value="zf-met"/>
    <property type="match status" value="1"/>
</dbReference>
<dbReference type="GO" id="GO:0000981">
    <property type="term" value="F:DNA-binding transcription factor activity, RNA polymerase II-specific"/>
    <property type="evidence" value="ECO:0007669"/>
    <property type="project" value="TreeGrafter"/>
</dbReference>
<reference evidence="12 13" key="1">
    <citation type="submission" date="2019-08" db="EMBL/GenBank/DDBJ databases">
        <title>The genome of the soybean aphid Biotype 1, its phylome, world population structure and adaptation to the North American continent.</title>
        <authorList>
            <person name="Giordano R."/>
            <person name="Donthu R.K."/>
            <person name="Hernandez A.G."/>
            <person name="Wright C.L."/>
            <person name="Zimin A.V."/>
        </authorList>
    </citation>
    <scope>NUCLEOTIDE SEQUENCE [LARGE SCALE GENOMIC DNA]</scope>
    <source>
        <tissue evidence="12">Whole aphids</tissue>
    </source>
</reference>
<feature type="region of interest" description="Disordered" evidence="10">
    <location>
        <begin position="69"/>
        <end position="97"/>
    </location>
</feature>
<keyword evidence="8" id="KW-0539">Nucleus</keyword>
<feature type="domain" description="C2H2-type" evidence="11">
    <location>
        <begin position="462"/>
        <end position="490"/>
    </location>
</feature>
<dbReference type="SUPFAM" id="SSF57667">
    <property type="entry name" value="beta-beta-alpha zinc fingers"/>
    <property type="match status" value="6"/>
</dbReference>
<feature type="compositionally biased region" description="Acidic residues" evidence="10">
    <location>
        <begin position="609"/>
        <end position="622"/>
    </location>
</feature>
<name>A0A6G0TLJ1_APHGL</name>
<dbReference type="Proteomes" id="UP000475862">
    <property type="component" value="Unassembled WGS sequence"/>
</dbReference>
<evidence type="ECO:0000256" key="9">
    <source>
        <dbReference type="PROSITE-ProRule" id="PRU00042"/>
    </source>
</evidence>
<dbReference type="Pfam" id="PF00096">
    <property type="entry name" value="zf-C2H2"/>
    <property type="match status" value="11"/>
</dbReference>
<keyword evidence="13" id="KW-1185">Reference proteome</keyword>
<evidence type="ECO:0000259" key="11">
    <source>
        <dbReference type="PROSITE" id="PS50157"/>
    </source>
</evidence>
<feature type="domain" description="C2H2-type" evidence="11">
    <location>
        <begin position="519"/>
        <end position="546"/>
    </location>
</feature>
<feature type="domain" description="C2H2-type" evidence="11">
    <location>
        <begin position="350"/>
        <end position="377"/>
    </location>
</feature>
<dbReference type="InterPro" id="IPR013087">
    <property type="entry name" value="Znf_C2H2_type"/>
</dbReference>
<evidence type="ECO:0000313" key="12">
    <source>
        <dbReference type="EMBL" id="KAE9535042.1"/>
    </source>
</evidence>
<dbReference type="FunFam" id="3.30.160.60:FF:000624">
    <property type="entry name" value="zinc finger protein 697"/>
    <property type="match status" value="2"/>
</dbReference>
<dbReference type="PROSITE" id="PS50157">
    <property type="entry name" value="ZINC_FINGER_C2H2_2"/>
    <property type="match status" value="12"/>
</dbReference>
<keyword evidence="4" id="KW-0677">Repeat</keyword>
<dbReference type="FunFam" id="3.30.160.60:FF:000744">
    <property type="entry name" value="zinc finger E-box-binding homeobox 1"/>
    <property type="match status" value="1"/>
</dbReference>
<dbReference type="PANTHER" id="PTHR24394:SF29">
    <property type="entry name" value="MYONEURIN"/>
    <property type="match status" value="1"/>
</dbReference>
<proteinExistence type="predicted"/>
<keyword evidence="2" id="KW-1017">Isopeptide bond</keyword>
<evidence type="ECO:0000313" key="13">
    <source>
        <dbReference type="Proteomes" id="UP000475862"/>
    </source>
</evidence>
<feature type="domain" description="C2H2-type" evidence="11">
    <location>
        <begin position="491"/>
        <end position="518"/>
    </location>
</feature>
<evidence type="ECO:0000256" key="8">
    <source>
        <dbReference type="ARBA" id="ARBA00023242"/>
    </source>
</evidence>
<dbReference type="PANTHER" id="PTHR24394">
    <property type="entry name" value="ZINC FINGER PROTEIN"/>
    <property type="match status" value="1"/>
</dbReference>
<evidence type="ECO:0000256" key="2">
    <source>
        <dbReference type="ARBA" id="ARBA00022499"/>
    </source>
</evidence>
<dbReference type="GO" id="GO:0040029">
    <property type="term" value="P:epigenetic regulation of gene expression"/>
    <property type="evidence" value="ECO:0007669"/>
    <property type="project" value="UniProtKB-ARBA"/>
</dbReference>
<evidence type="ECO:0000256" key="7">
    <source>
        <dbReference type="ARBA" id="ARBA00022843"/>
    </source>
</evidence>
<feature type="domain" description="C2H2-type" evidence="11">
    <location>
        <begin position="547"/>
        <end position="570"/>
    </location>
</feature>
<keyword evidence="3" id="KW-0479">Metal-binding</keyword>
<feature type="domain" description="C2H2-type" evidence="11">
    <location>
        <begin position="167"/>
        <end position="194"/>
    </location>
</feature>
<evidence type="ECO:0000256" key="3">
    <source>
        <dbReference type="ARBA" id="ARBA00022723"/>
    </source>
</evidence>
<dbReference type="AlphaFoldDB" id="A0A6G0TLJ1"/>
<keyword evidence="7" id="KW-0832">Ubl conjugation</keyword>
<feature type="domain" description="C2H2-type" evidence="11">
    <location>
        <begin position="434"/>
        <end position="461"/>
    </location>
</feature>
<evidence type="ECO:0000256" key="1">
    <source>
        <dbReference type="ARBA" id="ARBA00004123"/>
    </source>
</evidence>
<dbReference type="EMBL" id="VYZN01000027">
    <property type="protein sequence ID" value="KAE9535042.1"/>
    <property type="molecule type" value="Genomic_DNA"/>
</dbReference>
<keyword evidence="6" id="KW-0862">Zinc</keyword>
<dbReference type="FunFam" id="3.30.160.60:FF:000690">
    <property type="entry name" value="Zinc finger protein 354C"/>
    <property type="match status" value="1"/>
</dbReference>
<dbReference type="Gene3D" id="3.30.160.60">
    <property type="entry name" value="Classic Zinc Finger"/>
    <property type="match status" value="11"/>
</dbReference>
<dbReference type="GO" id="GO:0005634">
    <property type="term" value="C:nucleus"/>
    <property type="evidence" value="ECO:0007669"/>
    <property type="project" value="UniProtKB-SubCell"/>
</dbReference>
<comment type="caution">
    <text evidence="12">The sequence shown here is derived from an EMBL/GenBank/DDBJ whole genome shotgun (WGS) entry which is preliminary data.</text>
</comment>
<dbReference type="InterPro" id="IPR036236">
    <property type="entry name" value="Znf_C2H2_sf"/>
</dbReference>
<dbReference type="SMART" id="SM00355">
    <property type="entry name" value="ZnF_C2H2"/>
    <property type="match status" value="13"/>
</dbReference>
<feature type="domain" description="C2H2-type" evidence="11">
    <location>
        <begin position="406"/>
        <end position="433"/>
    </location>
</feature>
<feature type="domain" description="C2H2-type" evidence="11">
    <location>
        <begin position="378"/>
        <end position="405"/>
    </location>
</feature>
<dbReference type="GO" id="GO:0000785">
    <property type="term" value="C:chromatin"/>
    <property type="evidence" value="ECO:0007669"/>
    <property type="project" value="UniProtKB-ARBA"/>
</dbReference>
<feature type="compositionally biased region" description="Polar residues" evidence="10">
    <location>
        <begin position="624"/>
        <end position="634"/>
    </location>
</feature>
<feature type="region of interest" description="Disordered" evidence="10">
    <location>
        <begin position="602"/>
        <end position="634"/>
    </location>
</feature>
<comment type="subcellular location">
    <subcellularLocation>
        <location evidence="1">Nucleus</location>
    </subcellularLocation>
</comment>
<keyword evidence="5 9" id="KW-0863">Zinc-finger</keyword>
<dbReference type="FunFam" id="3.30.160.60:FF:000145">
    <property type="entry name" value="Zinc finger protein 574"/>
    <property type="match status" value="1"/>
</dbReference>
<feature type="domain" description="C2H2-type" evidence="11">
    <location>
        <begin position="318"/>
        <end position="345"/>
    </location>
</feature>
<organism evidence="12 13">
    <name type="scientific">Aphis glycines</name>
    <name type="common">Soybean aphid</name>
    <dbReference type="NCBI Taxonomy" id="307491"/>
    <lineage>
        <taxon>Eukaryota</taxon>
        <taxon>Metazoa</taxon>
        <taxon>Ecdysozoa</taxon>
        <taxon>Arthropoda</taxon>
        <taxon>Hexapoda</taxon>
        <taxon>Insecta</taxon>
        <taxon>Pterygota</taxon>
        <taxon>Neoptera</taxon>
        <taxon>Paraneoptera</taxon>
        <taxon>Hemiptera</taxon>
        <taxon>Sternorrhyncha</taxon>
        <taxon>Aphidomorpha</taxon>
        <taxon>Aphidoidea</taxon>
        <taxon>Aphididae</taxon>
        <taxon>Aphidini</taxon>
        <taxon>Aphis</taxon>
        <taxon>Aphis</taxon>
    </lineage>
</organism>
<evidence type="ECO:0000256" key="5">
    <source>
        <dbReference type="ARBA" id="ARBA00022771"/>
    </source>
</evidence>
<gene>
    <name evidence="12" type="ORF">AGLY_008334</name>
</gene>
<feature type="domain" description="C2H2-type" evidence="11">
    <location>
        <begin position="286"/>
        <end position="316"/>
    </location>
</feature>
<dbReference type="OrthoDB" id="654211at2759"/>
<dbReference type="PROSITE" id="PS00028">
    <property type="entry name" value="ZINC_FINGER_C2H2_1"/>
    <property type="match status" value="11"/>
</dbReference>
<evidence type="ECO:0000256" key="4">
    <source>
        <dbReference type="ARBA" id="ARBA00022737"/>
    </source>
</evidence>
<dbReference type="FunFam" id="3.30.160.60:FF:000065">
    <property type="entry name" value="B-cell CLL/lymphoma 6, member B"/>
    <property type="match status" value="1"/>
</dbReference>
<feature type="domain" description="C2H2-type" evidence="11">
    <location>
        <begin position="228"/>
        <end position="256"/>
    </location>
</feature>
<dbReference type="GO" id="GO:0008270">
    <property type="term" value="F:zinc ion binding"/>
    <property type="evidence" value="ECO:0007669"/>
    <property type="project" value="UniProtKB-KW"/>
</dbReference>
<evidence type="ECO:0000256" key="10">
    <source>
        <dbReference type="SAM" id="MobiDB-lite"/>
    </source>
</evidence>
<sequence length="730" mass="83362">MPDRRLPLARAPFCSRVTPVLTIVRRLRGSPLVQQCAPPTTRLETACISVPVSVRRFSGRSSRFALTRRDSQNMETATPRKRGRPRTVKVEKRSPEPEDLEAILQNINEDDIEEYDYIPNGVADYEVIKNKKNINNNEDVYDFDVEKEDGPGIIKAEIVPEPEPLEHACDICPRTFKTLPGLKRHKTSHDRKPQETTTVVNDDSMKKEMNSCDCCGEDLATAHTIGDFECYDCGNFFKLKANMERHQLMVHCYDDVLNCPTCDFSCTDKETLSQHLYSHAGTLKPYSCPVCFTSFSRKYHLVRHNMQTGCDGSEKPKFPCQVCGKVFNRKDNLREHLRAHAGQTKKKRTYNCEYCNKEFVGSALLTVHRRSHLGYRPYQCDLCPKRFPSSGAMKKHRRIHTGERPYECQQCFAKFAAKETLNRHIKTHTALKPHSCEFCGKTFIQISQLRAHLFHHTGENGFTCEICGKSFNRRSRLTLHTRYVHEGAEPFMCTVCNKALLRKEDVQRHHIVHSGVKAHACPICEKRFAMKSSLKIHLLTHTKEPPRACDECGRAFIRQDCLLRHMRSKHRDMLAEIMADAEKKKLEAQLLGVVKKDKDNENISGEIDNREDDDESIDELEDNGSITSEESNQNNTLAESLMELLTVLVDESTLKEFGWPGTTVDHLIESVIKRCGHTPVAAEDASYMARLRENSKQLFSIIIDDSAIQTLLSNQTIEEVIEHVLKLAKA</sequence>
<evidence type="ECO:0000256" key="6">
    <source>
        <dbReference type="ARBA" id="ARBA00022833"/>
    </source>
</evidence>